<dbReference type="RefSeq" id="WP_143170597.1">
    <property type="nucleotide sequence ID" value="NZ_FRFE01000001.1"/>
</dbReference>
<name>A0A1M7XWM8_9BACT</name>
<dbReference type="EMBL" id="FRFE01000001">
    <property type="protein sequence ID" value="SHO43203.1"/>
    <property type="molecule type" value="Genomic_DNA"/>
</dbReference>
<gene>
    <name evidence="2" type="ORF">SAMN02745220_00333</name>
</gene>
<accession>A0A1M7XWM8</accession>
<keyword evidence="3" id="KW-1185">Reference proteome</keyword>
<sequence length="66" mass="7605">MKRRALIGHILIYILQPEDTSTVFAENFPSSLKNMEINIIRVRILKAIFWTIIAIITPIGFVLITH</sequence>
<evidence type="ECO:0000256" key="1">
    <source>
        <dbReference type="SAM" id="Phobius"/>
    </source>
</evidence>
<dbReference type="STRING" id="1121416.SAMN02745220_00333"/>
<keyword evidence="1" id="KW-1133">Transmembrane helix</keyword>
<evidence type="ECO:0000313" key="3">
    <source>
        <dbReference type="Proteomes" id="UP000184603"/>
    </source>
</evidence>
<feature type="transmembrane region" description="Helical" evidence="1">
    <location>
        <begin position="44"/>
        <end position="64"/>
    </location>
</feature>
<reference evidence="2 3" key="1">
    <citation type="submission" date="2016-12" db="EMBL/GenBank/DDBJ databases">
        <authorList>
            <person name="Song W.-J."/>
            <person name="Kurnit D.M."/>
        </authorList>
    </citation>
    <scope>NUCLEOTIDE SEQUENCE [LARGE SCALE GENOMIC DNA]</scope>
    <source>
        <strain evidence="2 3">DSM 18488</strain>
    </source>
</reference>
<proteinExistence type="predicted"/>
<dbReference type="Proteomes" id="UP000184603">
    <property type="component" value="Unassembled WGS sequence"/>
</dbReference>
<evidence type="ECO:0000313" key="2">
    <source>
        <dbReference type="EMBL" id="SHO43203.1"/>
    </source>
</evidence>
<keyword evidence="1" id="KW-0472">Membrane</keyword>
<organism evidence="2 3">
    <name type="scientific">Desulfopila aestuarii DSM 18488</name>
    <dbReference type="NCBI Taxonomy" id="1121416"/>
    <lineage>
        <taxon>Bacteria</taxon>
        <taxon>Pseudomonadati</taxon>
        <taxon>Thermodesulfobacteriota</taxon>
        <taxon>Desulfobulbia</taxon>
        <taxon>Desulfobulbales</taxon>
        <taxon>Desulfocapsaceae</taxon>
        <taxon>Desulfopila</taxon>
    </lineage>
</organism>
<protein>
    <submittedName>
        <fullName evidence="2">Uncharacterized protein</fullName>
    </submittedName>
</protein>
<dbReference type="AlphaFoldDB" id="A0A1M7XWM8"/>
<keyword evidence="1" id="KW-0812">Transmembrane</keyword>